<dbReference type="PROSITE" id="PS51043">
    <property type="entry name" value="DDHD"/>
    <property type="match status" value="1"/>
</dbReference>
<organism evidence="3">
    <name type="scientific">Guillardia theta</name>
    <name type="common">Cryptophyte</name>
    <name type="synonym">Cryptomonas phi</name>
    <dbReference type="NCBI Taxonomy" id="55529"/>
    <lineage>
        <taxon>Eukaryota</taxon>
        <taxon>Cryptophyceae</taxon>
        <taxon>Pyrenomonadales</taxon>
        <taxon>Geminigeraceae</taxon>
        <taxon>Guillardia</taxon>
    </lineage>
</organism>
<proteinExistence type="predicted"/>
<accession>A0A7S4NX74</accession>
<feature type="domain" description="DDHD" evidence="2">
    <location>
        <begin position="46"/>
        <end position="189"/>
    </location>
</feature>
<dbReference type="AlphaFoldDB" id="A0A7S4NX74"/>
<dbReference type="InterPro" id="IPR004177">
    <property type="entry name" value="DDHD_dom"/>
</dbReference>
<dbReference type="GO" id="GO:0005737">
    <property type="term" value="C:cytoplasm"/>
    <property type="evidence" value="ECO:0007669"/>
    <property type="project" value="TreeGrafter"/>
</dbReference>
<evidence type="ECO:0000259" key="2">
    <source>
        <dbReference type="PROSITE" id="PS51043"/>
    </source>
</evidence>
<dbReference type="GO" id="GO:0004620">
    <property type="term" value="F:phospholipase activity"/>
    <property type="evidence" value="ECO:0007669"/>
    <property type="project" value="TreeGrafter"/>
</dbReference>
<dbReference type="InterPro" id="IPR058055">
    <property type="entry name" value="PA-PLA1"/>
</dbReference>
<evidence type="ECO:0000313" key="3">
    <source>
        <dbReference type="EMBL" id="CAE2312763.1"/>
    </source>
</evidence>
<dbReference type="PANTHER" id="PTHR23509:SF10">
    <property type="entry name" value="LD21067P"/>
    <property type="match status" value="1"/>
</dbReference>
<dbReference type="Pfam" id="PF02862">
    <property type="entry name" value="DDHD"/>
    <property type="match status" value="2"/>
</dbReference>
<dbReference type="PANTHER" id="PTHR23509">
    <property type="entry name" value="PA-PL1 PHOSPHOLIPASE FAMILY"/>
    <property type="match status" value="1"/>
</dbReference>
<evidence type="ECO:0000256" key="1">
    <source>
        <dbReference type="SAM" id="MobiDB-lite"/>
    </source>
</evidence>
<protein>
    <recommendedName>
        <fullName evidence="2">DDHD domain-containing protein</fullName>
    </recommendedName>
</protein>
<reference evidence="3" key="1">
    <citation type="submission" date="2021-01" db="EMBL/GenBank/DDBJ databases">
        <authorList>
            <person name="Corre E."/>
            <person name="Pelletier E."/>
            <person name="Niang G."/>
            <person name="Scheremetjew M."/>
            <person name="Finn R."/>
            <person name="Kale V."/>
            <person name="Holt S."/>
            <person name="Cochrane G."/>
            <person name="Meng A."/>
            <person name="Brown T."/>
            <person name="Cohen L."/>
        </authorList>
    </citation>
    <scope>NUCLEOTIDE SEQUENCE</scope>
    <source>
        <strain evidence="3">CCMP 2712</strain>
    </source>
</reference>
<dbReference type="GO" id="GO:0046872">
    <property type="term" value="F:metal ion binding"/>
    <property type="evidence" value="ECO:0007669"/>
    <property type="project" value="InterPro"/>
</dbReference>
<gene>
    <name evidence="3" type="ORF">GTHE00462_LOCUS22376</name>
</gene>
<dbReference type="EMBL" id="HBKN01028858">
    <property type="protein sequence ID" value="CAE2312763.1"/>
    <property type="molecule type" value="Transcribed_RNA"/>
</dbReference>
<dbReference type="SMART" id="SM01127">
    <property type="entry name" value="DDHD"/>
    <property type="match status" value="1"/>
</dbReference>
<sequence length="245" mass="27553">MPSSSPFSPSSPSPSSSSSPFRKQRIARHRYGAAVEGYSDWVWPQLDFAVDNLFALGSPVALFITTRGEIYKNSWPRDATSFRFPGGARLFNIFDPTDPVAFRFEPLINHHYSQLPPVTITPRHKRHTLHDNSPQATRADFFGWERIDFALQEGSNSGLMGHLRAISQAHYCYWLSKDLSLFILDQILHQQLYLQDVEVLQDVKDVELHGPRAPRGGGGGGGRIAVRELSMKVVFVSPRRRSCGC</sequence>
<name>A0A7S4NX74_GUITH</name>
<feature type="region of interest" description="Disordered" evidence="1">
    <location>
        <begin position="1"/>
        <end position="22"/>
    </location>
</feature>
<feature type="compositionally biased region" description="Low complexity" evidence="1">
    <location>
        <begin position="1"/>
        <end position="21"/>
    </location>
</feature>